<dbReference type="PROSITE" id="PS50068">
    <property type="entry name" value="LDLRA_2"/>
    <property type="match status" value="4"/>
</dbReference>
<protein>
    <submittedName>
        <fullName evidence="7">Apical endosomal glycoprotein-like</fullName>
    </submittedName>
</protein>
<dbReference type="SMART" id="SM00192">
    <property type="entry name" value="LDLa"/>
    <property type="match status" value="5"/>
</dbReference>
<keyword evidence="4" id="KW-0472">Membrane</keyword>
<sequence length="1510" mass="169398">MINGQMSHPIWIRYLQIGDGWMTGQVSITQRSNFQIVFEIVRNSRTSGYIGLDDVQLLDYNCPNPENCNFESGKCTWSNNIIGDELDWVLNTGGSGSSRSGPSKDHTIGTDEGTYLYLQGTDADMDDSASLYSEPLPGSKDHKCLEFWYHMYGAGMGTLRIDIATNDDTSFTIWTLSGDQGNSWQYGRVPYRHVKEYQLIFVGVRGSGINSDIAIDDVVISDGICIGLPTEATVLLPTPATTCDFEYPISECGWYEGTPDDNFNWHRARAYDLRHTPELAPAADHTHNSKYNYFVYLVPVGAYAIETAEYLSPQFSTAAPGCRLDLWLYMDGIRPYTLEIYLIQGDTDVKLWAWYQSFGDEWQNVIIGVGLQTGPWQINISSVISKTISVIGHNLLVQMNLTGSDYQDQLSLAIQDQVMIIHTQTFQMRFFYHMYGTNMGKLNIYTRIYDNTNQGQTRVWQQTGENGAFWDRAEVTFNINSAFQVVFEGVAGDSYYGNIALDDITFTTSCSLSSISRLPTAPPTTPPPFPPSTTLHPACETGEFYCTADNVCIAPQSVCDFYSDCSDGQEETDRCINSTCDFEDDMCGWVGAYTGSRKRRDKPQFAWDRQQGSTAMPTDYRPSTDHTKGTSSGYYLYADNSPGTYRDTTNITTPLIGQTGPNCHLEFWYHMGGSNSGSLQVFTQFGNVTHLKFTLSGASGDEWKRGLLFIGTDQMFKIIVSASRGSSYYGDTCIDDIKFLECAPPVISGVDCTNEEFRCTNGFCIDKKKVCNFVDDCMDNSDEDHCDNLVGRCSFELDTCGWKQESGDEFDWTFYSSATSSYSTGPSTDHTYRTTYGQYAYIETSNPRTFGDRARLASQTIKGASTGCRIMLWYHMLGPTIGSFSVLLRTSYLNGDSDLQVLTNVTGEQGDYWWPLDVTIYSEADFKIVLEGMTGSYFTGDIAIDDVSFSSECISGGSIPGEVTTTDTPLPTCVEDERMLACQDGSGCFYTWQRCNFYPECTDESDEKNCGKSCNFESGLCGWINSLSDQFDWTLEQGSTPSIKTGPTSDHTFGNEQGHYMYTEADAEPRKSIAHLQTLPYQHSREDCQLTFWYHMYDFYDRYMGTLTIYIKYGNHKPEQIWSVAGNRGDLWQSATAVIGRHEEFIIIIEGKRGLSIYSDIAIDDLKFENCYDANYIRPCDETVEFECQVESRCLLLDKVCDYKPDCQDGSDEIDCGVKPGDCHFDYDKPYCDYEQLDDDDFDWIAGITTPSNFSGPDFDHTVANTSGNSQFLYVDSTVQNEGQIARIATTIFFPASNGVCTMRFWYHMLSSFANDVGILRVYTESDVENDQRLFMWQKSRNMGKHWNYAKVVLSNPHSFRVVFEVIMGEKEQSDIAIDDITFTKSCHSPDDDTAIIPGICTRNQIYCPGDQICISKSWLNDGNIDCPTDCYDEEQFRYNCDAGIVAGAVIGGLVVAGIVIILVVVTLRKLKGKHSNYRFGSSSIFDDKAGGVFSVDNPVYDSTTSEHQD</sequence>
<gene>
    <name evidence="7" type="primary">LOC100372184</name>
</gene>
<dbReference type="CDD" id="cd00112">
    <property type="entry name" value="LDLa"/>
    <property type="match status" value="4"/>
</dbReference>
<feature type="domain" description="MAM" evidence="5">
    <location>
        <begin position="791"/>
        <end position="955"/>
    </location>
</feature>
<evidence type="ECO:0000259" key="5">
    <source>
        <dbReference type="PROSITE" id="PS50060"/>
    </source>
</evidence>
<feature type="domain" description="MAM" evidence="5">
    <location>
        <begin position="241"/>
        <end position="512"/>
    </location>
</feature>
<feature type="disulfide bond" evidence="2">
    <location>
        <begin position="752"/>
        <end position="764"/>
    </location>
</feature>
<comment type="caution">
    <text evidence="2">Lacks conserved residue(s) required for the propagation of feature annotation.</text>
</comment>
<feature type="domain" description="MAM" evidence="5">
    <location>
        <begin position="66"/>
        <end position="227"/>
    </location>
</feature>
<keyword evidence="4" id="KW-1133">Transmembrane helix</keyword>
<feature type="domain" description="MAM" evidence="5">
    <location>
        <begin position="1221"/>
        <end position="1389"/>
    </location>
</feature>
<dbReference type="InterPro" id="IPR036055">
    <property type="entry name" value="LDL_receptor-like_sf"/>
</dbReference>
<dbReference type="InterPro" id="IPR051560">
    <property type="entry name" value="MAM_domain-containing"/>
</dbReference>
<dbReference type="SMART" id="SM00137">
    <property type="entry name" value="MAM"/>
    <property type="match status" value="6"/>
</dbReference>
<name>A0ABM0MM39_SACKO</name>
<dbReference type="Pfam" id="PF00629">
    <property type="entry name" value="MAM"/>
    <property type="match status" value="8"/>
</dbReference>
<feature type="domain" description="MAM" evidence="5">
    <location>
        <begin position="1012"/>
        <end position="1173"/>
    </location>
</feature>
<feature type="transmembrane region" description="Helical" evidence="4">
    <location>
        <begin position="1445"/>
        <end position="1468"/>
    </location>
</feature>
<feature type="domain" description="MAM" evidence="5">
    <location>
        <begin position="578"/>
        <end position="744"/>
    </location>
</feature>
<evidence type="ECO:0000313" key="7">
    <source>
        <dbReference type="RefSeq" id="XP_006821080.1"/>
    </source>
</evidence>
<dbReference type="PRINTS" id="PR00261">
    <property type="entry name" value="LDLRECEPTOR"/>
</dbReference>
<evidence type="ECO:0000256" key="3">
    <source>
        <dbReference type="SAM" id="MobiDB-lite"/>
    </source>
</evidence>
<dbReference type="PROSITE" id="PS50060">
    <property type="entry name" value="MAM_2"/>
    <property type="match status" value="7"/>
</dbReference>
<accession>A0ABM0MM39</accession>
<dbReference type="Proteomes" id="UP000694865">
    <property type="component" value="Unplaced"/>
</dbReference>
<dbReference type="PANTHER" id="PTHR23282:SF101">
    <property type="entry name" value="MAM DOMAIN-CONTAINING PROTEIN"/>
    <property type="match status" value="1"/>
</dbReference>
<feature type="domain" description="MAM" evidence="5">
    <location>
        <begin position="1"/>
        <end position="64"/>
    </location>
</feature>
<proteinExistence type="predicted"/>
<dbReference type="CDD" id="cd06263">
    <property type="entry name" value="MAM"/>
    <property type="match status" value="6"/>
</dbReference>
<evidence type="ECO:0000256" key="4">
    <source>
        <dbReference type="SAM" id="Phobius"/>
    </source>
</evidence>
<keyword evidence="1 2" id="KW-1015">Disulfide bond</keyword>
<dbReference type="Gene3D" id="2.60.120.200">
    <property type="match status" value="8"/>
</dbReference>
<dbReference type="InterPro" id="IPR002172">
    <property type="entry name" value="LDrepeatLR_classA_rpt"/>
</dbReference>
<evidence type="ECO:0000256" key="2">
    <source>
        <dbReference type="PROSITE-ProRule" id="PRU00124"/>
    </source>
</evidence>
<dbReference type="RefSeq" id="XP_006821080.1">
    <property type="nucleotide sequence ID" value="XM_006821017.1"/>
</dbReference>
<feature type="disulfide bond" evidence="2">
    <location>
        <begin position="771"/>
        <end position="786"/>
    </location>
</feature>
<dbReference type="SUPFAM" id="SSF49899">
    <property type="entry name" value="Concanavalin A-like lectins/glucanases"/>
    <property type="match status" value="8"/>
</dbReference>
<dbReference type="GeneID" id="100372184"/>
<feature type="region of interest" description="Disordered" evidence="3">
    <location>
        <begin position="600"/>
        <end position="627"/>
    </location>
</feature>
<reference evidence="7" key="1">
    <citation type="submission" date="2025-08" db="UniProtKB">
        <authorList>
            <consortium name="RefSeq"/>
        </authorList>
    </citation>
    <scope>IDENTIFICATION</scope>
    <source>
        <tissue evidence="7">Testes</tissue>
    </source>
</reference>
<evidence type="ECO:0000313" key="6">
    <source>
        <dbReference type="Proteomes" id="UP000694865"/>
    </source>
</evidence>
<feature type="disulfide bond" evidence="2">
    <location>
        <begin position="759"/>
        <end position="777"/>
    </location>
</feature>
<dbReference type="InterPro" id="IPR023415">
    <property type="entry name" value="LDLR_class-A_CS"/>
</dbReference>
<dbReference type="PANTHER" id="PTHR23282">
    <property type="entry name" value="APICAL ENDOSOMAL GLYCOPROTEIN PRECURSOR"/>
    <property type="match status" value="1"/>
</dbReference>
<feature type="disulfide bond" evidence="2">
    <location>
        <begin position="1201"/>
        <end position="1216"/>
    </location>
</feature>
<dbReference type="Gene3D" id="4.10.400.10">
    <property type="entry name" value="Low-density Lipoprotein Receptor"/>
    <property type="match status" value="4"/>
</dbReference>
<keyword evidence="4" id="KW-0812">Transmembrane</keyword>
<dbReference type="SUPFAM" id="SSF57424">
    <property type="entry name" value="LDL receptor-like module"/>
    <property type="match status" value="3"/>
</dbReference>
<feature type="disulfide bond" evidence="2">
    <location>
        <begin position="995"/>
        <end position="1010"/>
    </location>
</feature>
<organism evidence="6 7">
    <name type="scientific">Saccoglossus kowalevskii</name>
    <name type="common">Acorn worm</name>
    <dbReference type="NCBI Taxonomy" id="10224"/>
    <lineage>
        <taxon>Eukaryota</taxon>
        <taxon>Metazoa</taxon>
        <taxon>Hemichordata</taxon>
        <taxon>Enteropneusta</taxon>
        <taxon>Harrimaniidae</taxon>
        <taxon>Saccoglossus</taxon>
    </lineage>
</organism>
<evidence type="ECO:0000256" key="1">
    <source>
        <dbReference type="ARBA" id="ARBA00023157"/>
    </source>
</evidence>
<dbReference type="InterPro" id="IPR000998">
    <property type="entry name" value="MAM_dom"/>
</dbReference>
<dbReference type="Pfam" id="PF00057">
    <property type="entry name" value="Ldl_recept_a"/>
    <property type="match status" value="2"/>
</dbReference>
<keyword evidence="6" id="KW-1185">Reference proteome</keyword>
<dbReference type="PROSITE" id="PS01209">
    <property type="entry name" value="LDLRA_1"/>
    <property type="match status" value="2"/>
</dbReference>
<dbReference type="InterPro" id="IPR013320">
    <property type="entry name" value="ConA-like_dom_sf"/>
</dbReference>